<dbReference type="Gene3D" id="3.30.70.660">
    <property type="entry name" value="Pseudouridine synthase I, catalytic domain, C-terminal subdomain"/>
    <property type="match status" value="1"/>
</dbReference>
<evidence type="ECO:0000256" key="6">
    <source>
        <dbReference type="ARBA" id="ARBA00022664"/>
    </source>
</evidence>
<dbReference type="InterPro" id="IPR020103">
    <property type="entry name" value="PsdUridine_synth_cat_dom_sf"/>
</dbReference>
<evidence type="ECO:0000313" key="19">
    <source>
        <dbReference type="Proteomes" id="UP000006310"/>
    </source>
</evidence>
<evidence type="ECO:0000256" key="15">
    <source>
        <dbReference type="PIRSR" id="PIRSR641708-1"/>
    </source>
</evidence>
<sequence>MSTNCLKRIPKRRVAVLFGYSGSQLYGMQYIADASRFPTVESRLFDAIRGTGAIMAHNSDDIYKNGWNRACRTDKGVHALGNVVSLKLNLTADLVPRLNAQLPEGIRVWAIQSVNKQFSGKTACGGRWYEYIFPSFILMGHSKFHRIRLNQSQKFDEDTNYEAYAKSLQVPLSQYRVDQDTVSSLRQYMQEYLGTHNFHNFTTKKQFTDRDVKRYISDVVVSQPFQRAAHPDEPELMSIRIRGQSFMIHQIRKMIAMAVIFHHYGIPPEQLNDILGETKQYIPKVPSSGLFLDFPLFDSYNRKLVECGHSPIDFQDYSSEMFQLKQALLLPEIVRAVQTRHEYAKFLDHVESTEWLDQFRNRYTGGTCPSFG</sequence>
<feature type="binding site" evidence="16">
    <location>
        <position position="129"/>
    </location>
    <ligand>
        <name>substrate</name>
    </ligand>
</feature>
<dbReference type="GO" id="GO:0006397">
    <property type="term" value="P:mRNA processing"/>
    <property type="evidence" value="ECO:0007669"/>
    <property type="project" value="UniProtKB-KW"/>
</dbReference>
<comment type="subcellular location">
    <subcellularLocation>
        <location evidence="4">Nucleus</location>
    </subcellularLocation>
</comment>
<organism evidence="18 19">
    <name type="scientific">Huiozyma naganishii (strain ATCC MYA-139 / BCRC 22969 / CBS 8797 / KCTC 17520 / NBRC 10181 / NCYC 3082 / Yp74L-3)</name>
    <name type="common">Yeast</name>
    <name type="synonym">Kazachstania naganishii</name>
    <dbReference type="NCBI Taxonomy" id="1071383"/>
    <lineage>
        <taxon>Eukaryota</taxon>
        <taxon>Fungi</taxon>
        <taxon>Dikarya</taxon>
        <taxon>Ascomycota</taxon>
        <taxon>Saccharomycotina</taxon>
        <taxon>Saccharomycetes</taxon>
        <taxon>Saccharomycetales</taxon>
        <taxon>Saccharomycetaceae</taxon>
        <taxon>Huiozyma</taxon>
    </lineage>
</organism>
<protein>
    <recommendedName>
        <fullName evidence="12">tRNA pseudouridine synthase 1</fullName>
    </recommendedName>
    <alternativeName>
        <fullName evidence="13">tRNA pseudouridylate synthase 1</fullName>
    </alternativeName>
    <alternativeName>
        <fullName evidence="14">tRNA-uridine isomerase 1</fullName>
    </alternativeName>
</protein>
<keyword evidence="19" id="KW-1185">Reference proteome</keyword>
<dbReference type="RefSeq" id="XP_022465106.1">
    <property type="nucleotide sequence ID" value="XM_022608629.1"/>
</dbReference>
<evidence type="ECO:0000259" key="17">
    <source>
        <dbReference type="Pfam" id="PF01416"/>
    </source>
</evidence>
<evidence type="ECO:0000256" key="10">
    <source>
        <dbReference type="ARBA" id="ARBA00036943"/>
    </source>
</evidence>
<dbReference type="InterPro" id="IPR020094">
    <property type="entry name" value="TruA/RsuA/RluB/E/F_N"/>
</dbReference>
<dbReference type="InterPro" id="IPR020097">
    <property type="entry name" value="PsdUridine_synth_TruA_a/b_dom"/>
</dbReference>
<dbReference type="GO" id="GO:0003723">
    <property type="term" value="F:RNA binding"/>
    <property type="evidence" value="ECO:0007669"/>
    <property type="project" value="InterPro"/>
</dbReference>
<dbReference type="EMBL" id="HE978319">
    <property type="protein sequence ID" value="CCK70860.1"/>
    <property type="molecule type" value="Genomic_DNA"/>
</dbReference>
<dbReference type="GO" id="GO:0031120">
    <property type="term" value="P:snRNA pseudouridine synthesis"/>
    <property type="evidence" value="ECO:0007669"/>
    <property type="project" value="UniProtKB-ARBA"/>
</dbReference>
<evidence type="ECO:0000256" key="13">
    <source>
        <dbReference type="ARBA" id="ARBA00079072"/>
    </source>
</evidence>
<comment type="catalytic activity">
    <reaction evidence="10">
        <text>a uridine in tRNA = a pseudouridine in tRNA</text>
        <dbReference type="Rhea" id="RHEA:54572"/>
        <dbReference type="Rhea" id="RHEA-COMP:13339"/>
        <dbReference type="Rhea" id="RHEA-COMP:13934"/>
        <dbReference type="ChEBI" id="CHEBI:65314"/>
        <dbReference type="ChEBI" id="CHEBI:65315"/>
    </reaction>
</comment>
<evidence type="ECO:0000256" key="11">
    <source>
        <dbReference type="ARBA" id="ARBA00053072"/>
    </source>
</evidence>
<dbReference type="AlphaFoldDB" id="J7R7L3"/>
<dbReference type="eggNOG" id="KOG2553">
    <property type="taxonomic scope" value="Eukaryota"/>
</dbReference>
<dbReference type="InterPro" id="IPR001406">
    <property type="entry name" value="PsdUridine_synth_TruA"/>
</dbReference>
<dbReference type="FunFam" id="3.30.70.660:FF:000002">
    <property type="entry name" value="tRNA pseudouridine synthase"/>
    <property type="match status" value="1"/>
</dbReference>
<evidence type="ECO:0000256" key="14">
    <source>
        <dbReference type="ARBA" id="ARBA00080858"/>
    </source>
</evidence>
<reference evidence="19" key="2">
    <citation type="submission" date="2012-08" db="EMBL/GenBank/DDBJ databases">
        <title>Genome sequence of Kazachstania naganishii.</title>
        <authorList>
            <person name="Gordon J.L."/>
            <person name="Armisen D."/>
            <person name="Proux-Wera E."/>
            <person name="OhEigeartaigh S.S."/>
            <person name="Byrne K.P."/>
            <person name="Wolfe K.H."/>
        </authorList>
    </citation>
    <scope>NUCLEOTIDE SEQUENCE [LARGE SCALE GENOMIC DNA]</scope>
    <source>
        <strain evidence="19">ATCC MYA-139 / BCRC 22969 / CBS 8797 / CCRC 22969 / KCTC 17520 / NBRC 10181 / NCYC 3082</strain>
    </source>
</reference>
<dbReference type="FunFam" id="3.30.70.580:FF:000002">
    <property type="entry name" value="tRNA pseudouridine synthase"/>
    <property type="match status" value="1"/>
</dbReference>
<evidence type="ECO:0000256" key="5">
    <source>
        <dbReference type="ARBA" id="ARBA00009375"/>
    </source>
</evidence>
<keyword evidence="8" id="KW-0413">Isomerase</keyword>
<dbReference type="Gene3D" id="3.30.70.580">
    <property type="entry name" value="Pseudouridine synthase I, catalytic domain, N-terminal subdomain"/>
    <property type="match status" value="1"/>
</dbReference>
<dbReference type="Proteomes" id="UP000006310">
    <property type="component" value="Chromosome 6"/>
</dbReference>
<dbReference type="GO" id="GO:1990481">
    <property type="term" value="P:mRNA pseudouridine synthesis"/>
    <property type="evidence" value="ECO:0007669"/>
    <property type="project" value="TreeGrafter"/>
</dbReference>
<evidence type="ECO:0000256" key="1">
    <source>
        <dbReference type="ARBA" id="ARBA00001166"/>
    </source>
</evidence>
<dbReference type="NCBIfam" id="TIGR00071">
    <property type="entry name" value="hisT_truA"/>
    <property type="match status" value="1"/>
</dbReference>
<comment type="catalytic activity">
    <reaction evidence="1">
        <text>a uridine in mRNA = a pseudouridine in mRNA</text>
        <dbReference type="Rhea" id="RHEA:56644"/>
        <dbReference type="Rhea" id="RHEA-COMP:14658"/>
        <dbReference type="Rhea" id="RHEA-COMP:14659"/>
        <dbReference type="ChEBI" id="CHEBI:65314"/>
        <dbReference type="ChEBI" id="CHEBI:65315"/>
    </reaction>
</comment>
<name>J7R7L3_HUIN7</name>
<gene>
    <name evidence="18" type="primary">KNAG0F01920</name>
    <name evidence="18" type="ordered locus">KNAG_0F01920</name>
</gene>
<comment type="function">
    <text evidence="11">Formation of pseudouridine at positions 27 and 28 in the anticodon stem and loop of transfer RNAs; at positions 34 and 36 of intron-containing precursor tRNA(Ile) and at position 35 in the intron-containing tRNA(Tyr). Catalyzes pseudouridylation at position 44 in U2 snRNA. Also catalyzes pseudouridylation of mRNAs.</text>
</comment>
<dbReference type="OMA" id="FLCECIY"/>
<comment type="similarity">
    <text evidence="5">Belongs to the tRNA pseudouridine synthase TruA family.</text>
</comment>
<comment type="cofactor">
    <cofactor evidence="3">
        <name>Zn(2+)</name>
        <dbReference type="ChEBI" id="CHEBI:29105"/>
    </cofactor>
</comment>
<dbReference type="CDD" id="cd02568">
    <property type="entry name" value="PseudoU_synth_PUS1_PUS2"/>
    <property type="match status" value="1"/>
</dbReference>
<evidence type="ECO:0000256" key="12">
    <source>
        <dbReference type="ARBA" id="ARBA00073968"/>
    </source>
</evidence>
<evidence type="ECO:0000256" key="3">
    <source>
        <dbReference type="ARBA" id="ARBA00001947"/>
    </source>
</evidence>
<keyword evidence="6" id="KW-0507">mRNA processing</keyword>
<dbReference type="GeneID" id="34526575"/>
<keyword evidence="7" id="KW-0819">tRNA processing</keyword>
<dbReference type="GO" id="GO:0009982">
    <property type="term" value="F:pseudouridine synthase activity"/>
    <property type="evidence" value="ECO:0007669"/>
    <property type="project" value="InterPro"/>
</dbReference>
<reference evidence="18 19" key="1">
    <citation type="journal article" date="2011" name="Proc. Natl. Acad. Sci. U.S.A.">
        <title>Evolutionary erosion of yeast sex chromosomes by mating-type switching accidents.</title>
        <authorList>
            <person name="Gordon J.L."/>
            <person name="Armisen D."/>
            <person name="Proux-Wera E."/>
            <person name="Oheigeartaigh S.S."/>
            <person name="Byrne K.P."/>
            <person name="Wolfe K.H."/>
        </authorList>
    </citation>
    <scope>NUCLEOTIDE SEQUENCE [LARGE SCALE GENOMIC DNA]</scope>
    <source>
        <strain evidence="19">ATCC MYA-139 / BCRC 22969 / CBS 8797 / CCRC 22969 / KCTC 17520 / NBRC 10181 / NCYC 3082</strain>
    </source>
</reference>
<dbReference type="GO" id="GO:0031119">
    <property type="term" value="P:tRNA pseudouridine synthesis"/>
    <property type="evidence" value="ECO:0007669"/>
    <property type="project" value="InterPro"/>
</dbReference>
<evidence type="ECO:0000313" key="18">
    <source>
        <dbReference type="EMBL" id="CCK70860.1"/>
    </source>
</evidence>
<dbReference type="OrthoDB" id="10256309at2759"/>
<dbReference type="Pfam" id="PF01416">
    <property type="entry name" value="PseudoU_synth_1"/>
    <property type="match status" value="1"/>
</dbReference>
<feature type="active site" description="Nucleophile" evidence="15">
    <location>
        <position position="74"/>
    </location>
</feature>
<evidence type="ECO:0000256" key="9">
    <source>
        <dbReference type="ARBA" id="ARBA00023242"/>
    </source>
</evidence>
<feature type="domain" description="Pseudouridine synthase I TruA alpha/beta" evidence="17">
    <location>
        <begin position="189"/>
        <end position="292"/>
    </location>
</feature>
<evidence type="ECO:0000256" key="7">
    <source>
        <dbReference type="ARBA" id="ARBA00022694"/>
    </source>
</evidence>
<dbReference type="STRING" id="1071383.J7R7L3"/>
<dbReference type="PANTHER" id="PTHR11142:SF4">
    <property type="entry name" value="PSEUDOURIDYLATE SYNTHASE 1 HOMOLOG"/>
    <property type="match status" value="1"/>
</dbReference>
<dbReference type="InterPro" id="IPR020095">
    <property type="entry name" value="PsdUridine_synth_TruA_C"/>
</dbReference>
<dbReference type="PANTHER" id="PTHR11142">
    <property type="entry name" value="PSEUDOURIDYLATE SYNTHASE"/>
    <property type="match status" value="1"/>
</dbReference>
<dbReference type="GO" id="GO:0005634">
    <property type="term" value="C:nucleus"/>
    <property type="evidence" value="ECO:0007669"/>
    <property type="project" value="UniProtKB-SubCell"/>
</dbReference>
<dbReference type="HOGENOM" id="CLU_021971_0_0_1"/>
<evidence type="ECO:0000256" key="4">
    <source>
        <dbReference type="ARBA" id="ARBA00004123"/>
    </source>
</evidence>
<dbReference type="InterPro" id="IPR041708">
    <property type="entry name" value="PUS1/PUS2-like"/>
</dbReference>
<evidence type="ECO:0000256" key="16">
    <source>
        <dbReference type="PIRSR" id="PIRSR641708-2"/>
    </source>
</evidence>
<keyword evidence="9" id="KW-0539">Nucleus</keyword>
<dbReference type="SUPFAM" id="SSF55120">
    <property type="entry name" value="Pseudouridine synthase"/>
    <property type="match status" value="1"/>
</dbReference>
<accession>J7R7L3</accession>
<dbReference type="KEGG" id="kng:KNAG_0F01920"/>
<proteinExistence type="inferred from homology"/>
<evidence type="ECO:0000256" key="2">
    <source>
        <dbReference type="ARBA" id="ARBA00001832"/>
    </source>
</evidence>
<evidence type="ECO:0000256" key="8">
    <source>
        <dbReference type="ARBA" id="ARBA00023235"/>
    </source>
</evidence>
<comment type="catalytic activity">
    <reaction evidence="2">
        <text>uridine in snRNA = pseudouridine in snRNA</text>
        <dbReference type="Rhea" id="RHEA:51124"/>
        <dbReference type="Rhea" id="RHEA-COMP:12891"/>
        <dbReference type="Rhea" id="RHEA-COMP:12892"/>
        <dbReference type="ChEBI" id="CHEBI:65314"/>
        <dbReference type="ChEBI" id="CHEBI:65315"/>
    </reaction>
</comment>